<gene>
    <name evidence="2" type="ORF">MET9862_00701</name>
</gene>
<proteinExistence type="predicted"/>
<sequence length="115" mass="11495">MSAFTACLIAAGAVLSGLTRVHGLVLVLAGTVLAVGSAAVLSPALGTGYGVPLTLVVAVVALQVGYGLGVILRAVLARRAPARPERAPPAVYLEAPEAVPQGLRRSHDGGPLNQP</sequence>
<dbReference type="RefSeq" id="WP_142581726.1">
    <property type="nucleotide sequence ID" value="NZ_CABFPH010000005.1"/>
</dbReference>
<dbReference type="AlphaFoldDB" id="A0A509E7N3"/>
<dbReference type="Proteomes" id="UP000410984">
    <property type="component" value="Unassembled WGS sequence"/>
</dbReference>
<keyword evidence="1" id="KW-0472">Membrane</keyword>
<keyword evidence="1" id="KW-1133">Transmembrane helix</keyword>
<reference evidence="2 3" key="1">
    <citation type="submission" date="2019-06" db="EMBL/GenBank/DDBJ databases">
        <authorList>
            <person name="Rodrigo-Torres L."/>
            <person name="Arahal R. D."/>
            <person name="Lucena T."/>
        </authorList>
    </citation>
    <scope>NUCLEOTIDE SEQUENCE [LARGE SCALE GENOMIC DNA]</scope>
    <source>
        <strain evidence="2 3">SB0023/3</strain>
    </source>
</reference>
<keyword evidence="1" id="KW-0812">Transmembrane</keyword>
<protein>
    <submittedName>
        <fullName evidence="2">Uncharacterized protein</fullName>
    </submittedName>
</protein>
<evidence type="ECO:0000256" key="1">
    <source>
        <dbReference type="SAM" id="Phobius"/>
    </source>
</evidence>
<name>A0A509E7N3_9HYPH</name>
<organism evidence="2 3">
    <name type="scientific">Methylobacterium symbioticum</name>
    <dbReference type="NCBI Taxonomy" id="2584084"/>
    <lineage>
        <taxon>Bacteria</taxon>
        <taxon>Pseudomonadati</taxon>
        <taxon>Pseudomonadota</taxon>
        <taxon>Alphaproteobacteria</taxon>
        <taxon>Hyphomicrobiales</taxon>
        <taxon>Methylobacteriaceae</taxon>
        <taxon>Methylobacterium</taxon>
    </lineage>
</organism>
<dbReference type="EMBL" id="CABFPH010000005">
    <property type="protein sequence ID" value="VUD70138.1"/>
    <property type="molecule type" value="Genomic_DNA"/>
</dbReference>
<feature type="transmembrane region" description="Helical" evidence="1">
    <location>
        <begin position="50"/>
        <end position="76"/>
    </location>
</feature>
<evidence type="ECO:0000313" key="3">
    <source>
        <dbReference type="Proteomes" id="UP000410984"/>
    </source>
</evidence>
<evidence type="ECO:0000313" key="2">
    <source>
        <dbReference type="EMBL" id="VUD70138.1"/>
    </source>
</evidence>
<accession>A0A509E7N3</accession>
<keyword evidence="3" id="KW-1185">Reference proteome</keyword>